<dbReference type="InterPro" id="IPR009057">
    <property type="entry name" value="Homeodomain-like_sf"/>
</dbReference>
<comment type="cofactor">
    <cofactor evidence="1">
        <name>Zn(2+)</name>
        <dbReference type="ChEBI" id="CHEBI:29105"/>
    </cofactor>
</comment>
<keyword evidence="9" id="KW-1185">Reference proteome</keyword>
<keyword evidence="3" id="KW-0805">Transcription regulation</keyword>
<sequence>MDDTLFQSVYETILQRDTRYDGRYYIGITSTGIFCRPSCRSRIPKPENVKIYGSIEEALQAGFRACKRCRPEQPGEHGPDAQIAFAVNELIKRRYSEPLTLGDIGAELKMSPYHLQRVFKRVTGTTPSKQLLQIRMEEAKRLLASSEQPITDIAAEVGFRSPSHFTSVFHKTVGCTPMEYRETAGAR</sequence>
<keyword evidence="2" id="KW-0489">Methyltransferase</keyword>
<dbReference type="Pfam" id="PF12833">
    <property type="entry name" value="HTH_18"/>
    <property type="match status" value="1"/>
</dbReference>
<evidence type="ECO:0000256" key="2">
    <source>
        <dbReference type="ARBA" id="ARBA00022603"/>
    </source>
</evidence>
<dbReference type="Proteomes" id="UP000076563">
    <property type="component" value="Unassembled WGS sequence"/>
</dbReference>
<dbReference type="SUPFAM" id="SSF57884">
    <property type="entry name" value="Ada DNA repair protein, N-terminal domain (N-Ada 10)"/>
    <property type="match status" value="1"/>
</dbReference>
<dbReference type="PANTHER" id="PTHR43280">
    <property type="entry name" value="ARAC-FAMILY TRANSCRIPTIONAL REGULATOR"/>
    <property type="match status" value="1"/>
</dbReference>
<dbReference type="InterPro" id="IPR018060">
    <property type="entry name" value="HTH_AraC"/>
</dbReference>
<dbReference type="STRING" id="1007103.GCA_000213315_06440"/>
<evidence type="ECO:0000256" key="5">
    <source>
        <dbReference type="ARBA" id="ARBA00023159"/>
    </source>
</evidence>
<dbReference type="Gene3D" id="1.10.10.60">
    <property type="entry name" value="Homeodomain-like"/>
    <property type="match status" value="2"/>
</dbReference>
<evidence type="ECO:0000313" key="9">
    <source>
        <dbReference type="Proteomes" id="UP000076563"/>
    </source>
</evidence>
<dbReference type="GO" id="GO:0006281">
    <property type="term" value="P:DNA repair"/>
    <property type="evidence" value="ECO:0007669"/>
    <property type="project" value="InterPro"/>
</dbReference>
<dbReference type="SMART" id="SM00342">
    <property type="entry name" value="HTH_ARAC"/>
    <property type="match status" value="1"/>
</dbReference>
<dbReference type="PIRSF" id="PIRSF000408">
    <property type="entry name" value="Alkyltransferas_AdaA"/>
    <property type="match status" value="1"/>
</dbReference>
<keyword evidence="2" id="KW-0808">Transferase</keyword>
<dbReference type="RefSeq" id="WP_063179102.1">
    <property type="nucleotide sequence ID" value="NZ_LQRA01000044.1"/>
</dbReference>
<keyword evidence="5" id="KW-0010">Activator</keyword>
<dbReference type="Pfam" id="PF02805">
    <property type="entry name" value="Ada_Zn_binding"/>
    <property type="match status" value="1"/>
</dbReference>
<comment type="caution">
    <text evidence="8">The sequence shown here is derived from an EMBL/GenBank/DDBJ whole genome shotgun (WGS) entry which is preliminary data.</text>
</comment>
<dbReference type="GO" id="GO:0008270">
    <property type="term" value="F:zinc ion binding"/>
    <property type="evidence" value="ECO:0007669"/>
    <property type="project" value="InterPro"/>
</dbReference>
<evidence type="ECO:0000256" key="6">
    <source>
        <dbReference type="ARBA" id="ARBA00023163"/>
    </source>
</evidence>
<dbReference type="GO" id="GO:0043565">
    <property type="term" value="F:sequence-specific DNA binding"/>
    <property type="evidence" value="ECO:0007669"/>
    <property type="project" value="InterPro"/>
</dbReference>
<dbReference type="EMBL" id="LQRA01000044">
    <property type="protein sequence ID" value="KZE81132.1"/>
    <property type="molecule type" value="Genomic_DNA"/>
</dbReference>
<gene>
    <name evidence="8" type="ORF">AV654_01150</name>
</gene>
<dbReference type="InterPro" id="IPR004026">
    <property type="entry name" value="Ada_DNA_repair_Zn-bd"/>
</dbReference>
<dbReference type="GO" id="GO:0003700">
    <property type="term" value="F:DNA-binding transcription factor activity"/>
    <property type="evidence" value="ECO:0007669"/>
    <property type="project" value="InterPro"/>
</dbReference>
<dbReference type="PROSITE" id="PS01124">
    <property type="entry name" value="HTH_ARAC_FAMILY_2"/>
    <property type="match status" value="1"/>
</dbReference>
<keyword evidence="6" id="KW-0804">Transcription</keyword>
<proteinExistence type="predicted"/>
<dbReference type="AlphaFoldDB" id="A0A165RDY0"/>
<evidence type="ECO:0000256" key="3">
    <source>
        <dbReference type="ARBA" id="ARBA00023015"/>
    </source>
</evidence>
<dbReference type="InterPro" id="IPR016220">
    <property type="entry name" value="Me-P-triester_DNA_alkyl-Trfase"/>
</dbReference>
<evidence type="ECO:0000313" key="8">
    <source>
        <dbReference type="EMBL" id="KZE81132.1"/>
    </source>
</evidence>
<dbReference type="Gene3D" id="3.40.10.10">
    <property type="entry name" value="DNA Methylphosphotriester Repair Domain"/>
    <property type="match status" value="1"/>
</dbReference>
<protein>
    <submittedName>
        <fullName evidence="8">AraC family transcriptional regulator</fullName>
    </submittedName>
</protein>
<evidence type="ECO:0000256" key="4">
    <source>
        <dbReference type="ARBA" id="ARBA00023125"/>
    </source>
</evidence>
<organism evidence="8 9">
    <name type="scientific">Paenibacillus elgii</name>
    <dbReference type="NCBI Taxonomy" id="189691"/>
    <lineage>
        <taxon>Bacteria</taxon>
        <taxon>Bacillati</taxon>
        <taxon>Bacillota</taxon>
        <taxon>Bacilli</taxon>
        <taxon>Bacillales</taxon>
        <taxon>Paenibacillaceae</taxon>
        <taxon>Paenibacillus</taxon>
    </lineage>
</organism>
<dbReference type="GO" id="GO:0032259">
    <property type="term" value="P:methylation"/>
    <property type="evidence" value="ECO:0007669"/>
    <property type="project" value="UniProtKB-KW"/>
</dbReference>
<evidence type="ECO:0000256" key="1">
    <source>
        <dbReference type="ARBA" id="ARBA00001947"/>
    </source>
</evidence>
<dbReference type="PANTHER" id="PTHR43280:SF28">
    <property type="entry name" value="HTH-TYPE TRANSCRIPTIONAL ACTIVATOR RHAS"/>
    <property type="match status" value="1"/>
</dbReference>
<dbReference type="InterPro" id="IPR035451">
    <property type="entry name" value="Ada-like_dom_sf"/>
</dbReference>
<dbReference type="OrthoDB" id="9802228at2"/>
<dbReference type="eggNOG" id="COG2169">
    <property type="taxonomic scope" value="Bacteria"/>
</dbReference>
<dbReference type="GO" id="GO:0008168">
    <property type="term" value="F:methyltransferase activity"/>
    <property type="evidence" value="ECO:0007669"/>
    <property type="project" value="UniProtKB-KW"/>
</dbReference>
<evidence type="ECO:0000259" key="7">
    <source>
        <dbReference type="PROSITE" id="PS01124"/>
    </source>
</evidence>
<keyword evidence="4" id="KW-0238">DNA-binding</keyword>
<reference evidence="9" key="1">
    <citation type="submission" date="2016-01" db="EMBL/GenBank/DDBJ databases">
        <title>Draft genome of Chromobacterium sp. F49.</title>
        <authorList>
            <person name="Hong K.W."/>
        </authorList>
    </citation>
    <scope>NUCLEOTIDE SEQUENCE [LARGE SCALE GENOMIC DNA]</scope>
    <source>
        <strain evidence="9">M63</strain>
    </source>
</reference>
<accession>A0A165RDY0</accession>
<dbReference type="SUPFAM" id="SSF46689">
    <property type="entry name" value="Homeodomain-like"/>
    <property type="match status" value="2"/>
</dbReference>
<dbReference type="InterPro" id="IPR020449">
    <property type="entry name" value="Tscrpt_reg_AraC-type_HTH"/>
</dbReference>
<name>A0A165RDY0_9BACL</name>
<feature type="domain" description="HTH araC/xylS-type" evidence="7">
    <location>
        <begin position="85"/>
        <end position="183"/>
    </location>
</feature>
<dbReference type="PRINTS" id="PR00032">
    <property type="entry name" value="HTHARAC"/>
</dbReference>